<evidence type="ECO:0000313" key="3">
    <source>
        <dbReference type="Proteomes" id="UP000694386"/>
    </source>
</evidence>
<feature type="compositionally biased region" description="Low complexity" evidence="1">
    <location>
        <begin position="71"/>
        <end position="97"/>
    </location>
</feature>
<dbReference type="Proteomes" id="UP000694386">
    <property type="component" value="Unplaced"/>
</dbReference>
<feature type="compositionally biased region" description="Low complexity" evidence="1">
    <location>
        <begin position="40"/>
        <end position="57"/>
    </location>
</feature>
<dbReference type="Ensembl" id="ENSCGRT00001014067.1">
    <property type="protein sequence ID" value="ENSCGRP00001009848.1"/>
    <property type="gene ID" value="ENSCGRG00001011878.1"/>
</dbReference>
<proteinExistence type="predicted"/>
<name>A0A8C2LVQ3_CRIGR</name>
<feature type="region of interest" description="Disordered" evidence="1">
    <location>
        <begin position="1"/>
        <end position="166"/>
    </location>
</feature>
<reference evidence="2" key="2">
    <citation type="submission" date="2025-09" db="UniProtKB">
        <authorList>
            <consortium name="Ensembl"/>
        </authorList>
    </citation>
    <scope>IDENTIFICATION</scope>
</reference>
<dbReference type="AlphaFoldDB" id="A0A8C2LVQ3"/>
<reference evidence="2" key="1">
    <citation type="submission" date="2025-08" db="UniProtKB">
        <authorList>
            <consortium name="Ensembl"/>
        </authorList>
    </citation>
    <scope>IDENTIFICATION</scope>
</reference>
<feature type="compositionally biased region" description="Low complexity" evidence="1">
    <location>
        <begin position="129"/>
        <end position="166"/>
    </location>
</feature>
<organism evidence="2 3">
    <name type="scientific">Cricetulus griseus</name>
    <name type="common">Chinese hamster</name>
    <name type="synonym">Cricetulus barabensis griseus</name>
    <dbReference type="NCBI Taxonomy" id="10029"/>
    <lineage>
        <taxon>Eukaryota</taxon>
        <taxon>Metazoa</taxon>
        <taxon>Chordata</taxon>
        <taxon>Craniata</taxon>
        <taxon>Vertebrata</taxon>
        <taxon>Euteleostomi</taxon>
        <taxon>Mammalia</taxon>
        <taxon>Eutheria</taxon>
        <taxon>Euarchontoglires</taxon>
        <taxon>Glires</taxon>
        <taxon>Rodentia</taxon>
        <taxon>Myomorpha</taxon>
        <taxon>Muroidea</taxon>
        <taxon>Cricetidae</taxon>
        <taxon>Cricetinae</taxon>
        <taxon>Cricetulus</taxon>
    </lineage>
</organism>
<evidence type="ECO:0000256" key="1">
    <source>
        <dbReference type="SAM" id="MobiDB-lite"/>
    </source>
</evidence>
<accession>A0A8C2LVQ3</accession>
<protein>
    <submittedName>
        <fullName evidence="2">Uncharacterized protein</fullName>
    </submittedName>
</protein>
<feature type="compositionally biased region" description="Low complexity" evidence="1">
    <location>
        <begin position="17"/>
        <end position="28"/>
    </location>
</feature>
<evidence type="ECO:0000313" key="2">
    <source>
        <dbReference type="Ensembl" id="ENSCGRP00001009848.1"/>
    </source>
</evidence>
<feature type="compositionally biased region" description="Pro residues" evidence="1">
    <location>
        <begin position="98"/>
        <end position="110"/>
    </location>
</feature>
<sequence>GCAVSSPARRWRTGRCSRGSPAAAPAPGGRRDSGCWGCCSAPRTPASAATSGATWGPPRSCPGTARGSAGLGRVRPAPPRGAAGTPAARSPAARQAPPALPRPPPPPSPSPRSAAREPSAPPRGTPHFSGACGSSGAAGAGPRPTRRGAAAGAGASPARASPAPRR</sequence>